<dbReference type="EMBL" id="BAAAES010000008">
    <property type="protein sequence ID" value="GAA0666613.1"/>
    <property type="molecule type" value="Genomic_DNA"/>
</dbReference>
<evidence type="ECO:0000313" key="1">
    <source>
        <dbReference type="EMBL" id="GAA0666613.1"/>
    </source>
</evidence>
<evidence type="ECO:0008006" key="3">
    <source>
        <dbReference type="Google" id="ProtNLM"/>
    </source>
</evidence>
<reference evidence="1 2" key="1">
    <citation type="journal article" date="2019" name="Int. J. Syst. Evol. Microbiol.">
        <title>The Global Catalogue of Microorganisms (GCM) 10K type strain sequencing project: providing services to taxonomists for standard genome sequencing and annotation.</title>
        <authorList>
            <consortium name="The Broad Institute Genomics Platform"/>
            <consortium name="The Broad Institute Genome Sequencing Center for Infectious Disease"/>
            <person name="Wu L."/>
            <person name="Ma J."/>
        </authorList>
    </citation>
    <scope>NUCLEOTIDE SEQUENCE [LARGE SCALE GENOMIC DNA]</scope>
    <source>
        <strain evidence="1 2">JCM 14603</strain>
    </source>
</reference>
<gene>
    <name evidence="1" type="ORF">GCM10009102_15560</name>
</gene>
<keyword evidence="2" id="KW-1185">Reference proteome</keyword>
<dbReference type="RefSeq" id="WP_163959139.1">
    <property type="nucleotide sequence ID" value="NZ_BAAAES010000008.1"/>
</dbReference>
<comment type="caution">
    <text evidence="1">The sequence shown here is derived from an EMBL/GenBank/DDBJ whole genome shotgun (WGS) entry which is preliminary data.</text>
</comment>
<dbReference type="PROSITE" id="PS51257">
    <property type="entry name" value="PROKAR_LIPOPROTEIN"/>
    <property type="match status" value="1"/>
</dbReference>
<proteinExistence type="predicted"/>
<dbReference type="Proteomes" id="UP001500238">
    <property type="component" value="Unassembled WGS sequence"/>
</dbReference>
<organism evidence="1 2">
    <name type="scientific">Sphingomonas insulae</name>
    <dbReference type="NCBI Taxonomy" id="424800"/>
    <lineage>
        <taxon>Bacteria</taxon>
        <taxon>Pseudomonadati</taxon>
        <taxon>Pseudomonadota</taxon>
        <taxon>Alphaproteobacteria</taxon>
        <taxon>Sphingomonadales</taxon>
        <taxon>Sphingomonadaceae</taxon>
        <taxon>Sphingomonas</taxon>
    </lineage>
</organism>
<accession>A0ABN1HTL9</accession>
<name>A0ABN1HTL9_9SPHN</name>
<protein>
    <recommendedName>
        <fullName evidence="3">Outer membrane lipoprotein</fullName>
    </recommendedName>
</protein>
<evidence type="ECO:0000313" key="2">
    <source>
        <dbReference type="Proteomes" id="UP001500238"/>
    </source>
</evidence>
<sequence length="139" mass="14540">MRTAGSLIAVALTLAACTQTPEQRVAAQQADAVAAEKLGKALAGLTPDKPSSSCMPRFPTSQVQAYGPTIVYTVSRNLKYRTDTAGGCERVGRGDILVTQSPIGQLCQGDIATTIDQTSRTFSGSCSFGPFTRYSKSGS</sequence>